<keyword evidence="3" id="KW-1185">Reference proteome</keyword>
<feature type="region of interest" description="Disordered" evidence="1">
    <location>
        <begin position="1"/>
        <end position="55"/>
    </location>
</feature>
<proteinExistence type="predicted"/>
<evidence type="ECO:0000313" key="2">
    <source>
        <dbReference type="EMBL" id="KAK1135701.1"/>
    </source>
</evidence>
<gene>
    <name evidence="2" type="ORF">K0M31_000286</name>
</gene>
<sequence>MIGVSPVKAADDSVVSPCTNPVGINNTSSLRRTDTKENTGRRGRNEMVETAKLQH</sequence>
<feature type="compositionally biased region" description="Polar residues" evidence="1">
    <location>
        <begin position="16"/>
        <end position="30"/>
    </location>
</feature>
<feature type="non-terminal residue" evidence="2">
    <location>
        <position position="55"/>
    </location>
</feature>
<dbReference type="Proteomes" id="UP001177670">
    <property type="component" value="Unassembled WGS sequence"/>
</dbReference>
<dbReference type="AlphaFoldDB" id="A0AA40GD67"/>
<accession>A0AA40GD67</accession>
<dbReference type="EMBL" id="JAHYIQ010000001">
    <property type="protein sequence ID" value="KAK1135701.1"/>
    <property type="molecule type" value="Genomic_DNA"/>
</dbReference>
<comment type="caution">
    <text evidence="2">The sequence shown here is derived from an EMBL/GenBank/DDBJ whole genome shotgun (WGS) entry which is preliminary data.</text>
</comment>
<protein>
    <submittedName>
        <fullName evidence="2">Uncharacterized protein</fullName>
    </submittedName>
</protein>
<feature type="compositionally biased region" description="Basic and acidic residues" evidence="1">
    <location>
        <begin position="31"/>
        <end position="49"/>
    </location>
</feature>
<evidence type="ECO:0000313" key="3">
    <source>
        <dbReference type="Proteomes" id="UP001177670"/>
    </source>
</evidence>
<name>A0AA40GD67_9HYME</name>
<evidence type="ECO:0000256" key="1">
    <source>
        <dbReference type="SAM" id="MobiDB-lite"/>
    </source>
</evidence>
<organism evidence="2 3">
    <name type="scientific">Melipona bicolor</name>
    <dbReference type="NCBI Taxonomy" id="60889"/>
    <lineage>
        <taxon>Eukaryota</taxon>
        <taxon>Metazoa</taxon>
        <taxon>Ecdysozoa</taxon>
        <taxon>Arthropoda</taxon>
        <taxon>Hexapoda</taxon>
        <taxon>Insecta</taxon>
        <taxon>Pterygota</taxon>
        <taxon>Neoptera</taxon>
        <taxon>Endopterygota</taxon>
        <taxon>Hymenoptera</taxon>
        <taxon>Apocrita</taxon>
        <taxon>Aculeata</taxon>
        <taxon>Apoidea</taxon>
        <taxon>Anthophila</taxon>
        <taxon>Apidae</taxon>
        <taxon>Melipona</taxon>
    </lineage>
</organism>
<reference evidence="2" key="1">
    <citation type="submission" date="2021-10" db="EMBL/GenBank/DDBJ databases">
        <title>Melipona bicolor Genome sequencing and assembly.</title>
        <authorList>
            <person name="Araujo N.S."/>
            <person name="Arias M.C."/>
        </authorList>
    </citation>
    <scope>NUCLEOTIDE SEQUENCE</scope>
    <source>
        <strain evidence="2">USP_2M_L1-L4_2017</strain>
        <tissue evidence="2">Whole body</tissue>
    </source>
</reference>